<dbReference type="EMBL" id="MU795997">
    <property type="protein sequence ID" value="KAJ3804450.1"/>
    <property type="molecule type" value="Genomic_DNA"/>
</dbReference>
<keyword evidence="2" id="KW-1185">Reference proteome</keyword>
<gene>
    <name evidence="1" type="ORF">F5876DRAFT_53376</name>
</gene>
<evidence type="ECO:0000313" key="2">
    <source>
        <dbReference type="Proteomes" id="UP001163835"/>
    </source>
</evidence>
<protein>
    <submittedName>
        <fullName evidence="1">Uncharacterized protein</fullName>
    </submittedName>
</protein>
<feature type="non-terminal residue" evidence="1">
    <location>
        <position position="151"/>
    </location>
</feature>
<dbReference type="Proteomes" id="UP001163835">
    <property type="component" value="Unassembled WGS sequence"/>
</dbReference>
<sequence length="151" mass="16295">MSLDTLVQDALAVIPTTAHAIDNLYGPTLVDNGTLTVYLAASCSCCRNGAMQAALSSYWGVNDIHNACYHISATPKPTANRAILCATILALQAAAQRPEKHLLLYTSSEYLIHSFCFWAADNAEHAWDCAHSDVIKVAISLLRSCIAPVEF</sequence>
<proteinExistence type="predicted"/>
<comment type="caution">
    <text evidence="1">The sequence shown here is derived from an EMBL/GenBank/DDBJ whole genome shotgun (WGS) entry which is preliminary data.</text>
</comment>
<organism evidence="1 2">
    <name type="scientific">Lentinula aff. lateritia</name>
    <dbReference type="NCBI Taxonomy" id="2804960"/>
    <lineage>
        <taxon>Eukaryota</taxon>
        <taxon>Fungi</taxon>
        <taxon>Dikarya</taxon>
        <taxon>Basidiomycota</taxon>
        <taxon>Agaricomycotina</taxon>
        <taxon>Agaricomycetes</taxon>
        <taxon>Agaricomycetidae</taxon>
        <taxon>Agaricales</taxon>
        <taxon>Marasmiineae</taxon>
        <taxon>Omphalotaceae</taxon>
        <taxon>Lentinula</taxon>
    </lineage>
</organism>
<reference evidence="1" key="1">
    <citation type="submission" date="2022-09" db="EMBL/GenBank/DDBJ databases">
        <title>A Global Phylogenomic Analysis of the Shiitake Genus Lentinula.</title>
        <authorList>
            <consortium name="DOE Joint Genome Institute"/>
            <person name="Sierra-Patev S."/>
            <person name="Min B."/>
            <person name="Naranjo-Ortiz M."/>
            <person name="Looney B."/>
            <person name="Konkel Z."/>
            <person name="Slot J.C."/>
            <person name="Sakamoto Y."/>
            <person name="Steenwyk J.L."/>
            <person name="Rokas A."/>
            <person name="Carro J."/>
            <person name="Camarero S."/>
            <person name="Ferreira P."/>
            <person name="Molpeceres G."/>
            <person name="Ruiz-Duenas F.J."/>
            <person name="Serrano A."/>
            <person name="Henrissat B."/>
            <person name="Drula E."/>
            <person name="Hughes K.W."/>
            <person name="Mata J.L."/>
            <person name="Ishikawa N.K."/>
            <person name="Vargas-Isla R."/>
            <person name="Ushijima S."/>
            <person name="Smith C.A."/>
            <person name="Ahrendt S."/>
            <person name="Andreopoulos W."/>
            <person name="He G."/>
            <person name="Labutti K."/>
            <person name="Lipzen A."/>
            <person name="Ng V."/>
            <person name="Riley R."/>
            <person name="Sandor L."/>
            <person name="Barry K."/>
            <person name="Martinez A.T."/>
            <person name="Xiao Y."/>
            <person name="Gibbons J.G."/>
            <person name="Terashima K."/>
            <person name="Grigoriev I.V."/>
            <person name="Hibbett D.S."/>
        </authorList>
    </citation>
    <scope>NUCLEOTIDE SEQUENCE</scope>
    <source>
        <strain evidence="1">TMI1499</strain>
    </source>
</reference>
<name>A0ACC1TIW1_9AGAR</name>
<evidence type="ECO:0000313" key="1">
    <source>
        <dbReference type="EMBL" id="KAJ3804450.1"/>
    </source>
</evidence>
<accession>A0ACC1TIW1</accession>